<proteinExistence type="predicted"/>
<evidence type="ECO:0000256" key="3">
    <source>
        <dbReference type="ARBA" id="ARBA00022692"/>
    </source>
</evidence>
<evidence type="ECO:0000256" key="4">
    <source>
        <dbReference type="ARBA" id="ARBA00022989"/>
    </source>
</evidence>
<organism evidence="7 8">
    <name type="scientific">Clostridium frigidicarnis</name>
    <dbReference type="NCBI Taxonomy" id="84698"/>
    <lineage>
        <taxon>Bacteria</taxon>
        <taxon>Bacillati</taxon>
        <taxon>Bacillota</taxon>
        <taxon>Clostridia</taxon>
        <taxon>Eubacteriales</taxon>
        <taxon>Clostridiaceae</taxon>
        <taxon>Clostridium</taxon>
    </lineage>
</organism>
<keyword evidence="8" id="KW-1185">Reference proteome</keyword>
<evidence type="ECO:0000256" key="1">
    <source>
        <dbReference type="ARBA" id="ARBA00004651"/>
    </source>
</evidence>
<gene>
    <name evidence="7" type="ORF">SAMN04488528_10933</name>
</gene>
<evidence type="ECO:0000256" key="2">
    <source>
        <dbReference type="ARBA" id="ARBA00022475"/>
    </source>
</evidence>
<comment type="subcellular location">
    <subcellularLocation>
        <location evidence="1">Cell membrane</location>
        <topology evidence="1">Multi-pass membrane protein</topology>
    </subcellularLocation>
</comment>
<keyword evidence="2" id="KW-1003">Cell membrane</keyword>
<name>A0A1I1BGN2_9CLOT</name>
<feature type="transmembrane region" description="Helical" evidence="6">
    <location>
        <begin position="59"/>
        <end position="78"/>
    </location>
</feature>
<accession>A0A1I1BGN2</accession>
<dbReference type="PANTHER" id="PTHR30509">
    <property type="entry name" value="P-HYDROXYBENZOIC ACID EFFLUX PUMP SUBUNIT-RELATED"/>
    <property type="match status" value="1"/>
</dbReference>
<dbReference type="InterPro" id="IPR010343">
    <property type="entry name" value="ArAE_1"/>
</dbReference>
<dbReference type="Pfam" id="PF06081">
    <property type="entry name" value="ArAE_1"/>
    <property type="match status" value="1"/>
</dbReference>
<dbReference type="PANTHER" id="PTHR30509:SF9">
    <property type="entry name" value="MULTIDRUG RESISTANCE PROTEIN MDTO"/>
    <property type="match status" value="1"/>
</dbReference>
<feature type="transmembrane region" description="Helical" evidence="6">
    <location>
        <begin position="124"/>
        <end position="145"/>
    </location>
</feature>
<evidence type="ECO:0000313" key="7">
    <source>
        <dbReference type="EMBL" id="SFB47663.1"/>
    </source>
</evidence>
<evidence type="ECO:0000256" key="5">
    <source>
        <dbReference type="ARBA" id="ARBA00023136"/>
    </source>
</evidence>
<reference evidence="7 8" key="1">
    <citation type="submission" date="2016-10" db="EMBL/GenBank/DDBJ databases">
        <authorList>
            <person name="de Groot N.N."/>
        </authorList>
    </citation>
    <scope>NUCLEOTIDE SEQUENCE [LARGE SCALE GENOMIC DNA]</scope>
    <source>
        <strain evidence="7 8">DSM 12271</strain>
    </source>
</reference>
<keyword evidence="4 6" id="KW-1133">Transmembrane helix</keyword>
<keyword evidence="3 6" id="KW-0812">Transmembrane</keyword>
<dbReference type="RefSeq" id="WP_177199525.1">
    <property type="nucleotide sequence ID" value="NZ_FOKI01000093.1"/>
</dbReference>
<protein>
    <submittedName>
        <fullName evidence="7">Uncharacterized membrane protein YgaE, UPF0421/DUF939 family</fullName>
    </submittedName>
</protein>
<keyword evidence="5 6" id="KW-0472">Membrane</keyword>
<feature type="transmembrane region" description="Helical" evidence="6">
    <location>
        <begin position="84"/>
        <end position="112"/>
    </location>
</feature>
<sequence length="296" mass="34075">MVNFKKPGLRTIKTALSILIAIIPFYIFGDESPFYAALGALMSTQGSVYSSYRVGKFRVIGTCIGAAFGMIMAGFFQLNLVATFLGVILVIYIVNLLKLQGGTTLAVIAFLYTMTHSIEPMHYYFTRILQTIVGVIIGVSVNYFICPPKLHIRVQKTSIDLAKDILNSLENYIKREEKFNIERFHENFNSYKTALKDYEIEIKSSRTNLLHYEKMTNLHDIFHRLIGNCIILNNLNKECLLNNENYDNLKKYFPDIGELDIKKTNDFDEYNYNIKCLINEISELIDVTTDKTYHYK</sequence>
<evidence type="ECO:0000313" key="8">
    <source>
        <dbReference type="Proteomes" id="UP000198619"/>
    </source>
</evidence>
<dbReference type="AlphaFoldDB" id="A0A1I1BGN2"/>
<dbReference type="EMBL" id="FOKI01000093">
    <property type="protein sequence ID" value="SFB47663.1"/>
    <property type="molecule type" value="Genomic_DNA"/>
</dbReference>
<feature type="transmembrane region" description="Helical" evidence="6">
    <location>
        <begin position="12"/>
        <end position="28"/>
    </location>
</feature>
<evidence type="ECO:0000256" key="6">
    <source>
        <dbReference type="SAM" id="Phobius"/>
    </source>
</evidence>
<dbReference type="Proteomes" id="UP000198619">
    <property type="component" value="Unassembled WGS sequence"/>
</dbReference>
<dbReference type="GO" id="GO:0005886">
    <property type="term" value="C:plasma membrane"/>
    <property type="evidence" value="ECO:0007669"/>
    <property type="project" value="UniProtKB-SubCell"/>
</dbReference>